<dbReference type="NCBIfam" id="TIGR01843">
    <property type="entry name" value="type_I_hlyD"/>
    <property type="match status" value="1"/>
</dbReference>
<evidence type="ECO:0000256" key="3">
    <source>
        <dbReference type="ARBA" id="ARBA00022448"/>
    </source>
</evidence>
<keyword evidence="5 9" id="KW-0997">Cell inner membrane</keyword>
<dbReference type="Pfam" id="PF25994">
    <property type="entry name" value="HH_AprE"/>
    <property type="match status" value="1"/>
</dbReference>
<feature type="transmembrane region" description="Helical" evidence="9">
    <location>
        <begin position="37"/>
        <end position="58"/>
    </location>
</feature>
<keyword evidence="4 9" id="KW-1003">Cell membrane</keyword>
<dbReference type="PANTHER" id="PTHR30386">
    <property type="entry name" value="MEMBRANE FUSION SUBUNIT OF EMRAB-TOLC MULTIDRUG EFFLUX PUMP"/>
    <property type="match status" value="1"/>
</dbReference>
<keyword evidence="6 9" id="KW-0812">Transmembrane</keyword>
<sequence>MSASLGPMSASPGLPAPDLAGLSGPPRPRALGSIRRHLALTVGLAAALVVGVGGWATFTQISGAVIAPGQLVVESDVKKVQHPTGGVVGELRVREGARVRAGDVLIRLDETQTRANLDIVLKALDELAARRARDEAERDGAGRVTFPAELLARSGEPGVAHLIEGETRLFAARVAAREGQKAQLRERVAQLRQEIAGLSEQAGAKDREIRLIGSELKGVRELFAKNLVPFSRVTALERDAARLEGERGQLIASTASARGKITETELQILQVDGDMRTEVGKELAEIRGRWSELVEKRVAAEDQLKRIDLRAPQDGTVHQLSVHTIGGLVTPSEPAMLIVPSADQLAVEVKIQPQDIDNVRVGQSAVLRFPAFNQRVTPEIDGLVSRVSADVSTDPKTGMSYYVARLQVPDDQMARLNGARLVPGMPVESFMQLGDRSVLSYLTKPLTDQIAKAWKER</sequence>
<proteinExistence type="inferred from homology"/>
<keyword evidence="8 9" id="KW-0472">Membrane</keyword>
<dbReference type="Proteomes" id="UP000321960">
    <property type="component" value="Unassembled WGS sequence"/>
</dbReference>
<dbReference type="InterPro" id="IPR058781">
    <property type="entry name" value="HH_AprE-like"/>
</dbReference>
<dbReference type="EMBL" id="BJZU01000234">
    <property type="protein sequence ID" value="GEP08017.1"/>
    <property type="molecule type" value="Genomic_DNA"/>
</dbReference>
<keyword evidence="10" id="KW-0175">Coiled coil</keyword>
<dbReference type="GO" id="GO:0015031">
    <property type="term" value="P:protein transport"/>
    <property type="evidence" value="ECO:0007669"/>
    <property type="project" value="InterPro"/>
</dbReference>
<keyword evidence="7 9" id="KW-1133">Transmembrane helix</keyword>
<dbReference type="GO" id="GO:0005886">
    <property type="term" value="C:plasma membrane"/>
    <property type="evidence" value="ECO:0007669"/>
    <property type="project" value="UniProtKB-SubCell"/>
</dbReference>
<dbReference type="InterPro" id="IPR058982">
    <property type="entry name" value="Beta-barrel_AprE"/>
</dbReference>
<evidence type="ECO:0000256" key="9">
    <source>
        <dbReference type="RuleBase" id="RU365093"/>
    </source>
</evidence>
<organism evidence="14 15">
    <name type="scientific">Methylobacterium oxalidis</name>
    <dbReference type="NCBI Taxonomy" id="944322"/>
    <lineage>
        <taxon>Bacteria</taxon>
        <taxon>Pseudomonadati</taxon>
        <taxon>Pseudomonadota</taxon>
        <taxon>Alphaproteobacteria</taxon>
        <taxon>Hyphomicrobiales</taxon>
        <taxon>Methylobacteriaceae</taxon>
        <taxon>Methylobacterium</taxon>
    </lineage>
</organism>
<evidence type="ECO:0000256" key="6">
    <source>
        <dbReference type="ARBA" id="ARBA00022692"/>
    </source>
</evidence>
<evidence type="ECO:0000256" key="7">
    <source>
        <dbReference type="ARBA" id="ARBA00022989"/>
    </source>
</evidence>
<evidence type="ECO:0000313" key="15">
    <source>
        <dbReference type="Proteomes" id="UP000321960"/>
    </source>
</evidence>
<dbReference type="InterPro" id="IPR010129">
    <property type="entry name" value="T1SS_HlyD"/>
</dbReference>
<evidence type="ECO:0000259" key="13">
    <source>
        <dbReference type="Pfam" id="PF26002"/>
    </source>
</evidence>
<dbReference type="Gene3D" id="2.40.30.170">
    <property type="match status" value="1"/>
</dbReference>
<dbReference type="OrthoDB" id="9810980at2"/>
<evidence type="ECO:0000256" key="11">
    <source>
        <dbReference type="SAM" id="MobiDB-lite"/>
    </source>
</evidence>
<feature type="domain" description="AprE-like long alpha-helical hairpin" evidence="12">
    <location>
        <begin position="114"/>
        <end position="303"/>
    </location>
</feature>
<dbReference type="AlphaFoldDB" id="A0A512JDM4"/>
<evidence type="ECO:0000313" key="14">
    <source>
        <dbReference type="EMBL" id="GEP08017.1"/>
    </source>
</evidence>
<dbReference type="PANTHER" id="PTHR30386:SF17">
    <property type="entry name" value="ALKALINE PROTEASE SECRETION PROTEIN APRE"/>
    <property type="match status" value="1"/>
</dbReference>
<evidence type="ECO:0000256" key="8">
    <source>
        <dbReference type="ARBA" id="ARBA00023136"/>
    </source>
</evidence>
<evidence type="ECO:0000256" key="4">
    <source>
        <dbReference type="ARBA" id="ARBA00022475"/>
    </source>
</evidence>
<evidence type="ECO:0000256" key="5">
    <source>
        <dbReference type="ARBA" id="ARBA00022519"/>
    </source>
</evidence>
<feature type="domain" description="AprE-like beta-barrel" evidence="13">
    <location>
        <begin position="345"/>
        <end position="433"/>
    </location>
</feature>
<protein>
    <recommendedName>
        <fullName evidence="9">Membrane fusion protein (MFP) family protein</fullName>
    </recommendedName>
</protein>
<comment type="similarity">
    <text evidence="2 9">Belongs to the membrane fusion protein (MFP) (TC 8.A.1) family.</text>
</comment>
<feature type="region of interest" description="Disordered" evidence="11">
    <location>
        <begin position="1"/>
        <end position="22"/>
    </location>
</feature>
<evidence type="ECO:0000256" key="1">
    <source>
        <dbReference type="ARBA" id="ARBA00004377"/>
    </source>
</evidence>
<name>A0A512JDM4_9HYPH</name>
<dbReference type="RefSeq" id="WP_147029392.1">
    <property type="nucleotide sequence ID" value="NZ_BJZU01000234.1"/>
</dbReference>
<evidence type="ECO:0000259" key="12">
    <source>
        <dbReference type="Pfam" id="PF25994"/>
    </source>
</evidence>
<accession>A0A512JDM4</accession>
<evidence type="ECO:0000256" key="10">
    <source>
        <dbReference type="SAM" id="Coils"/>
    </source>
</evidence>
<feature type="coiled-coil region" evidence="10">
    <location>
        <begin position="174"/>
        <end position="208"/>
    </location>
</feature>
<dbReference type="PRINTS" id="PR01490">
    <property type="entry name" value="RTXTOXIND"/>
</dbReference>
<dbReference type="Pfam" id="PF26002">
    <property type="entry name" value="Beta-barrel_AprE"/>
    <property type="match status" value="1"/>
</dbReference>
<dbReference type="InterPro" id="IPR050739">
    <property type="entry name" value="MFP"/>
</dbReference>
<comment type="subcellular location">
    <subcellularLocation>
        <location evidence="1 9">Cell inner membrane</location>
        <topology evidence="1 9">Single-pass membrane protein</topology>
    </subcellularLocation>
</comment>
<comment type="caution">
    <text evidence="14">The sequence shown here is derived from an EMBL/GenBank/DDBJ whole genome shotgun (WGS) entry which is preliminary data.</text>
</comment>
<gene>
    <name evidence="14" type="ORF">MOX02_60550</name>
</gene>
<keyword evidence="3 9" id="KW-0813">Transport</keyword>
<dbReference type="Gene3D" id="2.40.50.100">
    <property type="match status" value="1"/>
</dbReference>
<reference evidence="14 15" key="1">
    <citation type="submission" date="2019-07" db="EMBL/GenBank/DDBJ databases">
        <title>Whole genome shotgun sequence of Methylobacterium oxalidis NBRC 107715.</title>
        <authorList>
            <person name="Hosoyama A."/>
            <person name="Uohara A."/>
            <person name="Ohji S."/>
            <person name="Ichikawa N."/>
        </authorList>
    </citation>
    <scope>NUCLEOTIDE SEQUENCE [LARGE SCALE GENOMIC DNA]</scope>
    <source>
        <strain evidence="14 15">NBRC 107715</strain>
    </source>
</reference>
<evidence type="ECO:0000256" key="2">
    <source>
        <dbReference type="ARBA" id="ARBA00009477"/>
    </source>
</evidence>